<dbReference type="AlphaFoldDB" id="A0A397V4D7"/>
<reference evidence="1 2" key="1">
    <citation type="submission" date="2018-06" db="EMBL/GenBank/DDBJ databases">
        <title>Comparative genomics reveals the genomic features of Rhizophagus irregularis, R. cerebriforme, R. diaphanum and Gigaspora rosea, and their symbiotic lifestyle signature.</title>
        <authorList>
            <person name="Morin E."/>
            <person name="San Clemente H."/>
            <person name="Chen E.C.H."/>
            <person name="De La Providencia I."/>
            <person name="Hainaut M."/>
            <person name="Kuo A."/>
            <person name="Kohler A."/>
            <person name="Murat C."/>
            <person name="Tang N."/>
            <person name="Roy S."/>
            <person name="Loubradou J."/>
            <person name="Henrissat B."/>
            <person name="Grigoriev I.V."/>
            <person name="Corradi N."/>
            <person name="Roux C."/>
            <person name="Martin F.M."/>
        </authorList>
    </citation>
    <scope>NUCLEOTIDE SEQUENCE [LARGE SCALE GENOMIC DNA]</scope>
    <source>
        <strain evidence="1 2">DAOM 194757</strain>
    </source>
</reference>
<protein>
    <submittedName>
        <fullName evidence="1">Uncharacterized protein</fullName>
    </submittedName>
</protein>
<evidence type="ECO:0000313" key="2">
    <source>
        <dbReference type="Proteomes" id="UP000266673"/>
    </source>
</evidence>
<dbReference type="InterPro" id="IPR015915">
    <property type="entry name" value="Kelch-typ_b-propeller"/>
</dbReference>
<dbReference type="Proteomes" id="UP000266673">
    <property type="component" value="Unassembled WGS sequence"/>
</dbReference>
<name>A0A397V4D7_9GLOM</name>
<sequence length="159" mass="18088">MYNLDQRPEDPNYYSIAYKYSLKYSSWTTPNITGIDNLKECSGLQSIIDNTGRIFLYGGVRNMSGEICNKMSIFYTNNMEEYTATLLKGLNITYIDGRSVATYNDSSYVNMNEKKHRAGHSDVLTRDSKIIIYGGSKMPKVKAVNPDLAMLDINVYPFK</sequence>
<comment type="caution">
    <text evidence="1">The sequence shown here is derived from an EMBL/GenBank/DDBJ whole genome shotgun (WGS) entry which is preliminary data.</text>
</comment>
<proteinExistence type="predicted"/>
<gene>
    <name evidence="1" type="ORF">C2G38_2089675</name>
</gene>
<evidence type="ECO:0000313" key="1">
    <source>
        <dbReference type="EMBL" id="RIB16892.1"/>
    </source>
</evidence>
<keyword evidence="2" id="KW-1185">Reference proteome</keyword>
<dbReference type="EMBL" id="QKWP01000644">
    <property type="protein sequence ID" value="RIB16892.1"/>
    <property type="molecule type" value="Genomic_DNA"/>
</dbReference>
<dbReference type="SUPFAM" id="SSF117281">
    <property type="entry name" value="Kelch motif"/>
    <property type="match status" value="1"/>
</dbReference>
<accession>A0A397V4D7</accession>
<dbReference type="Gene3D" id="2.120.10.80">
    <property type="entry name" value="Kelch-type beta propeller"/>
    <property type="match status" value="1"/>
</dbReference>
<dbReference type="OrthoDB" id="10251809at2759"/>
<organism evidence="1 2">
    <name type="scientific">Gigaspora rosea</name>
    <dbReference type="NCBI Taxonomy" id="44941"/>
    <lineage>
        <taxon>Eukaryota</taxon>
        <taxon>Fungi</taxon>
        <taxon>Fungi incertae sedis</taxon>
        <taxon>Mucoromycota</taxon>
        <taxon>Glomeromycotina</taxon>
        <taxon>Glomeromycetes</taxon>
        <taxon>Diversisporales</taxon>
        <taxon>Gigasporaceae</taxon>
        <taxon>Gigaspora</taxon>
    </lineage>
</organism>